<comment type="subcellular location">
    <subcellularLocation>
        <location evidence="2">Cell inner membrane</location>
        <topology evidence="2">Peripheral membrane protein</topology>
    </subcellularLocation>
</comment>
<dbReference type="InterPro" id="IPR027417">
    <property type="entry name" value="P-loop_NTPase"/>
</dbReference>
<evidence type="ECO:0000313" key="13">
    <source>
        <dbReference type="EMBL" id="PUX23302.1"/>
    </source>
</evidence>
<dbReference type="CDD" id="cd03258">
    <property type="entry name" value="ABC_MetN_methionine_transporter"/>
    <property type="match status" value="1"/>
</dbReference>
<keyword evidence="9" id="KW-1278">Translocase</keyword>
<dbReference type="PANTHER" id="PTHR43166:SF30">
    <property type="entry name" value="METHIONINE IMPORT ATP-BINDING PROTEIN METN"/>
    <property type="match status" value="1"/>
</dbReference>
<keyword evidence="8" id="KW-0067">ATP-binding</keyword>
<dbReference type="InterPro" id="IPR050086">
    <property type="entry name" value="MetN_ABC_transporter-like"/>
</dbReference>
<accession>A0A2T7B6I1</accession>
<evidence type="ECO:0000256" key="2">
    <source>
        <dbReference type="ARBA" id="ARBA00004417"/>
    </source>
</evidence>
<sequence length="263" mass="28656">MITLDGLSKTYAGEGRPALDDVSLAIPQGAVYGILGRSGAGKSTLLRCLNLLERPTAGRILMNGTDITRLDDRALRQHRQRTAMVFQHFNLLHARTVADNVAVPLEIAGVSRAERRLRVAELLDLVGLTDKADAFPSRLSGGQKQRVGIARALAARPDVLLCDEATSALDPETTASILALLADINRQLGLTIVLITHELEVVKAICDHAALLEDGRLVESGRLADLLTAPWSVLRQTLVRDNAAWQAFLRRHGVEERIWCEVA</sequence>
<reference evidence="13" key="1">
    <citation type="submission" date="2016-12" db="EMBL/GenBank/DDBJ databases">
        <title>Analysis of the Molecular Diversity Among Cronobacter Species Isolated from Filth Flies Using a Pan Genomic DNA Microarray.</title>
        <authorList>
            <person name="Pava-Ripoll M."/>
            <person name="Tall B."/>
            <person name="Farber J."/>
            <person name="Fanning S."/>
            <person name="Lehner A."/>
            <person name="Stephan R."/>
            <person name="Pagotto F."/>
            <person name="Iverson C."/>
            <person name="Ziobro G."/>
            <person name="Miller A."/>
            <person name="Pearson R."/>
            <person name="Yan Q."/>
            <person name="Kim M."/>
            <person name="Jeong S."/>
            <person name="Park J."/>
            <person name="Jun S."/>
            <person name="Choi H."/>
            <person name="Chung T."/>
            <person name="Yoo Y."/>
            <person name="Park E."/>
            <person name="Hwang S."/>
            <person name="Lee B."/>
            <person name="Sathyamoorthy V."/>
            <person name="Carter L."/>
            <person name="Mammel M."/>
            <person name="Jackson S."/>
            <person name="Kothary M."/>
            <person name="Patel I."/>
            <person name="Grim C."/>
            <person name="Gopinath G."/>
            <person name="Gangiredla J."/>
            <person name="Chase H."/>
        </authorList>
    </citation>
    <scope>NUCLEOTIDE SEQUENCE [LARGE SCALE GENOMIC DNA]</scope>
    <source>
        <strain evidence="13">MOD1-Sh41s</strain>
    </source>
</reference>
<comment type="caution">
    <text evidence="13">The sequence shown here is derived from an EMBL/GenBank/DDBJ whole genome shotgun (WGS) entry which is preliminary data.</text>
</comment>
<dbReference type="FunFam" id="3.40.50.300:FF:000056">
    <property type="entry name" value="Cell division ATP-binding protein FtsE"/>
    <property type="match status" value="1"/>
</dbReference>
<dbReference type="PANTHER" id="PTHR43166">
    <property type="entry name" value="AMINO ACID IMPORT ATP-BINDING PROTEIN"/>
    <property type="match status" value="1"/>
</dbReference>
<keyword evidence="10" id="KW-0029">Amino-acid transport</keyword>
<dbReference type="GO" id="GO:0005886">
    <property type="term" value="C:plasma membrane"/>
    <property type="evidence" value="ECO:0007669"/>
    <property type="project" value="UniProtKB-SubCell"/>
</dbReference>
<gene>
    <name evidence="13" type="ORF">BS411_08845</name>
</gene>
<dbReference type="SMART" id="SM00382">
    <property type="entry name" value="AAA"/>
    <property type="match status" value="1"/>
</dbReference>
<dbReference type="Pfam" id="PF00005">
    <property type="entry name" value="ABC_tran"/>
    <property type="match status" value="1"/>
</dbReference>
<dbReference type="InterPro" id="IPR003593">
    <property type="entry name" value="AAA+_ATPase"/>
</dbReference>
<evidence type="ECO:0000256" key="8">
    <source>
        <dbReference type="ARBA" id="ARBA00022840"/>
    </source>
</evidence>
<evidence type="ECO:0000259" key="12">
    <source>
        <dbReference type="PROSITE" id="PS50893"/>
    </source>
</evidence>
<protein>
    <recommendedName>
        <fullName evidence="4">Cell division ATP-binding protein FtsE</fullName>
    </recommendedName>
</protein>
<dbReference type="InterPro" id="IPR041701">
    <property type="entry name" value="MetN_ABC"/>
</dbReference>
<name>A0A2T7B6I1_9ENTR</name>
<dbReference type="GO" id="GO:0016887">
    <property type="term" value="F:ATP hydrolysis activity"/>
    <property type="evidence" value="ECO:0007669"/>
    <property type="project" value="InterPro"/>
</dbReference>
<dbReference type="SUPFAM" id="SSF52540">
    <property type="entry name" value="P-loop containing nucleoside triphosphate hydrolases"/>
    <property type="match status" value="1"/>
</dbReference>
<dbReference type="AlphaFoldDB" id="A0A2T7B6I1"/>
<keyword evidence="5" id="KW-0813">Transport</keyword>
<keyword evidence="11" id="KW-0472">Membrane</keyword>
<dbReference type="InterPro" id="IPR017871">
    <property type="entry name" value="ABC_transporter-like_CS"/>
</dbReference>
<feature type="domain" description="ABC transporter" evidence="12">
    <location>
        <begin position="2"/>
        <end position="239"/>
    </location>
</feature>
<dbReference type="EMBL" id="MSAG01000013">
    <property type="protein sequence ID" value="PUX23302.1"/>
    <property type="molecule type" value="Genomic_DNA"/>
</dbReference>
<dbReference type="PROSITE" id="PS00211">
    <property type="entry name" value="ABC_TRANSPORTER_1"/>
    <property type="match status" value="1"/>
</dbReference>
<comment type="function">
    <text evidence="1">Part of the ABC transporter FtsEX involved in cellular division. Important for assembly or stability of the septal ring.</text>
</comment>
<evidence type="ECO:0000256" key="3">
    <source>
        <dbReference type="ARBA" id="ARBA00005417"/>
    </source>
</evidence>
<evidence type="ECO:0000256" key="1">
    <source>
        <dbReference type="ARBA" id="ARBA00002579"/>
    </source>
</evidence>
<keyword evidence="6" id="KW-1003">Cell membrane</keyword>
<evidence type="ECO:0000256" key="6">
    <source>
        <dbReference type="ARBA" id="ARBA00022475"/>
    </source>
</evidence>
<organism evidence="13">
    <name type="scientific">Cronobacter turicensis</name>
    <dbReference type="NCBI Taxonomy" id="413502"/>
    <lineage>
        <taxon>Bacteria</taxon>
        <taxon>Pseudomonadati</taxon>
        <taxon>Pseudomonadota</taxon>
        <taxon>Gammaproteobacteria</taxon>
        <taxon>Enterobacterales</taxon>
        <taxon>Enterobacteriaceae</taxon>
        <taxon>Cronobacter</taxon>
    </lineage>
</organism>
<dbReference type="Gene3D" id="3.40.50.300">
    <property type="entry name" value="P-loop containing nucleotide triphosphate hydrolases"/>
    <property type="match status" value="1"/>
</dbReference>
<dbReference type="OrthoDB" id="9802264at2"/>
<dbReference type="InterPro" id="IPR003439">
    <property type="entry name" value="ABC_transporter-like_ATP-bd"/>
</dbReference>
<dbReference type="RefSeq" id="WP_075198207.1">
    <property type="nucleotide sequence ID" value="NZ_CP187984.1"/>
</dbReference>
<evidence type="ECO:0000256" key="5">
    <source>
        <dbReference type="ARBA" id="ARBA00022448"/>
    </source>
</evidence>
<proteinExistence type="inferred from homology"/>
<dbReference type="GO" id="GO:0006865">
    <property type="term" value="P:amino acid transport"/>
    <property type="evidence" value="ECO:0007669"/>
    <property type="project" value="UniProtKB-KW"/>
</dbReference>
<comment type="similarity">
    <text evidence="3">Belongs to the ABC transporter superfamily.</text>
</comment>
<evidence type="ECO:0000256" key="10">
    <source>
        <dbReference type="ARBA" id="ARBA00022970"/>
    </source>
</evidence>
<evidence type="ECO:0000256" key="9">
    <source>
        <dbReference type="ARBA" id="ARBA00022967"/>
    </source>
</evidence>
<dbReference type="PROSITE" id="PS50893">
    <property type="entry name" value="ABC_TRANSPORTER_2"/>
    <property type="match status" value="1"/>
</dbReference>
<evidence type="ECO:0000256" key="4">
    <source>
        <dbReference type="ARBA" id="ARBA00020019"/>
    </source>
</evidence>
<evidence type="ECO:0000256" key="11">
    <source>
        <dbReference type="ARBA" id="ARBA00023136"/>
    </source>
</evidence>
<keyword evidence="7" id="KW-0547">Nucleotide-binding</keyword>
<evidence type="ECO:0000256" key="7">
    <source>
        <dbReference type="ARBA" id="ARBA00022741"/>
    </source>
</evidence>
<dbReference type="GO" id="GO:0005524">
    <property type="term" value="F:ATP binding"/>
    <property type="evidence" value="ECO:0007669"/>
    <property type="project" value="UniProtKB-KW"/>
</dbReference>